<organism evidence="1 2">
    <name type="scientific">Legionella spiritensis</name>
    <dbReference type="NCBI Taxonomy" id="452"/>
    <lineage>
        <taxon>Bacteria</taxon>
        <taxon>Pseudomonadati</taxon>
        <taxon>Pseudomonadota</taxon>
        <taxon>Gammaproteobacteria</taxon>
        <taxon>Legionellales</taxon>
        <taxon>Legionellaceae</taxon>
        <taxon>Legionella</taxon>
    </lineage>
</organism>
<dbReference type="EMBL" id="LNYX01000001">
    <property type="protein sequence ID" value="KTD66292.1"/>
    <property type="molecule type" value="Genomic_DNA"/>
</dbReference>
<proteinExistence type="predicted"/>
<name>A0A0W0ZB20_LEGSP</name>
<dbReference type="Proteomes" id="UP000054877">
    <property type="component" value="Unassembled WGS sequence"/>
</dbReference>
<sequence length="245" mass="28700">MKHVELLVIEETQLHGVRVCLKPCSPEVLTHSLIKDIRDLQNSLVDRYLTSPWEGCFYVIWYSHRNHGTRGRGLDFNFIFDSIIHRKENEFENYICMVFDLLFLNYIGLGIPLLNCSIVDRKITGISQEFFLLNQINFLRKDALDKSDDAFHEVHLPEISNNFVFPEDIYKRNSFYTFYNYDLNLMQHLISETGVRIIGGNELEEIKQIFETIKNETITQIYNMASKNTKVLERLAHIQSTASVL</sequence>
<dbReference type="PATRIC" id="fig|452.5.peg.61"/>
<dbReference type="AlphaFoldDB" id="A0A0W0ZB20"/>
<gene>
    <name evidence="1" type="ORF">Lspi_0055</name>
</gene>
<accession>A0A0W0ZB20</accession>
<protein>
    <submittedName>
        <fullName evidence="1">Uncharacterized protein</fullName>
    </submittedName>
</protein>
<dbReference type="RefSeq" id="WP_058481997.1">
    <property type="nucleotide sequence ID" value="NZ_CAAAII010000002.1"/>
</dbReference>
<dbReference type="OrthoDB" id="5636353at2"/>
<reference evidence="1 2" key="1">
    <citation type="submission" date="2015-11" db="EMBL/GenBank/DDBJ databases">
        <title>Genomic analysis of 38 Legionella species identifies large and diverse effector repertoires.</title>
        <authorList>
            <person name="Burstein D."/>
            <person name="Amaro F."/>
            <person name="Zusman T."/>
            <person name="Lifshitz Z."/>
            <person name="Cohen O."/>
            <person name="Gilbert J.A."/>
            <person name="Pupko T."/>
            <person name="Shuman H.A."/>
            <person name="Segal G."/>
        </authorList>
    </citation>
    <scope>NUCLEOTIDE SEQUENCE [LARGE SCALE GENOMIC DNA]</scope>
    <source>
        <strain evidence="1 2">Mt.St.Helens-9</strain>
    </source>
</reference>
<evidence type="ECO:0000313" key="1">
    <source>
        <dbReference type="EMBL" id="KTD66292.1"/>
    </source>
</evidence>
<dbReference type="STRING" id="452.Lspi_0055"/>
<keyword evidence="2" id="KW-1185">Reference proteome</keyword>
<comment type="caution">
    <text evidence="1">The sequence shown here is derived from an EMBL/GenBank/DDBJ whole genome shotgun (WGS) entry which is preliminary data.</text>
</comment>
<evidence type="ECO:0000313" key="2">
    <source>
        <dbReference type="Proteomes" id="UP000054877"/>
    </source>
</evidence>